<proteinExistence type="predicted"/>
<gene>
    <name evidence="2" type="ORF">CDV36_010851</name>
</gene>
<evidence type="ECO:0000313" key="3">
    <source>
        <dbReference type="Proteomes" id="UP000277212"/>
    </source>
</evidence>
<dbReference type="OrthoDB" id="4691160at2759"/>
<evidence type="ECO:0000313" key="2">
    <source>
        <dbReference type="EMBL" id="RMJ09522.1"/>
    </source>
</evidence>
<protein>
    <submittedName>
        <fullName evidence="2">Uncharacterized protein</fullName>
    </submittedName>
</protein>
<comment type="caution">
    <text evidence="2">The sequence shown here is derived from an EMBL/GenBank/DDBJ whole genome shotgun (WGS) entry which is preliminary data.</text>
</comment>
<name>A0A3M2RWH9_9HYPO</name>
<organism evidence="2 3">
    <name type="scientific">Fusarium kuroshium</name>
    <dbReference type="NCBI Taxonomy" id="2010991"/>
    <lineage>
        <taxon>Eukaryota</taxon>
        <taxon>Fungi</taxon>
        <taxon>Dikarya</taxon>
        <taxon>Ascomycota</taxon>
        <taxon>Pezizomycotina</taxon>
        <taxon>Sordariomycetes</taxon>
        <taxon>Hypocreomycetidae</taxon>
        <taxon>Hypocreales</taxon>
        <taxon>Nectriaceae</taxon>
        <taxon>Fusarium</taxon>
        <taxon>Fusarium solani species complex</taxon>
    </lineage>
</organism>
<keyword evidence="1" id="KW-0732">Signal</keyword>
<accession>A0A3M2RWH9</accession>
<dbReference type="Proteomes" id="UP000277212">
    <property type="component" value="Unassembled WGS sequence"/>
</dbReference>
<sequence>MHFTTFVASVAALAMGASAAPASGPYDPFAQVRLYPQSDCEQPNVGYVSIRRSAINKCGQLDGTYTIKSLNIEQLTDNAKGCTLYTFSDVSCKEDRQEVSVGSCHTGAEQYGSYLLSCE</sequence>
<dbReference type="STRING" id="2010991.A0A3M2RWH9"/>
<feature type="signal peptide" evidence="1">
    <location>
        <begin position="1"/>
        <end position="19"/>
    </location>
</feature>
<evidence type="ECO:0000256" key="1">
    <source>
        <dbReference type="SAM" id="SignalP"/>
    </source>
</evidence>
<dbReference type="EMBL" id="NKUJ01000239">
    <property type="protein sequence ID" value="RMJ09522.1"/>
    <property type="molecule type" value="Genomic_DNA"/>
</dbReference>
<reference evidence="2 3" key="1">
    <citation type="submission" date="2017-06" db="EMBL/GenBank/DDBJ databases">
        <title>Comparative genomic analysis of Ambrosia Fusariam Clade fungi.</title>
        <authorList>
            <person name="Stajich J.E."/>
            <person name="Carrillo J."/>
            <person name="Kijimoto T."/>
            <person name="Eskalen A."/>
            <person name="O'Donnell K."/>
            <person name="Kasson M."/>
        </authorList>
    </citation>
    <scope>NUCLEOTIDE SEQUENCE [LARGE SCALE GENOMIC DNA]</scope>
    <source>
        <strain evidence="2">UCR3666</strain>
    </source>
</reference>
<keyword evidence="3" id="KW-1185">Reference proteome</keyword>
<dbReference type="AlphaFoldDB" id="A0A3M2RWH9"/>
<feature type="chain" id="PRO_5018286204" evidence="1">
    <location>
        <begin position="20"/>
        <end position="119"/>
    </location>
</feature>